<proteinExistence type="predicted"/>
<organism evidence="2 3">
    <name type="scientific">Ligilactobacillus pobuzihii</name>
    <dbReference type="NCBI Taxonomy" id="449659"/>
    <lineage>
        <taxon>Bacteria</taxon>
        <taxon>Bacillati</taxon>
        <taxon>Bacillota</taxon>
        <taxon>Bacilli</taxon>
        <taxon>Lactobacillales</taxon>
        <taxon>Lactobacillaceae</taxon>
        <taxon>Ligilactobacillus</taxon>
    </lineage>
</organism>
<dbReference type="PATRIC" id="fig|449659.4.peg.1054"/>
<dbReference type="STRING" id="449659.IV66_GL001045"/>
<dbReference type="AlphaFoldDB" id="A0A0R2L1B7"/>
<keyword evidence="1" id="KW-0812">Transmembrane</keyword>
<accession>A0A0R2L1B7</accession>
<dbReference type="EMBL" id="JQCN01000070">
    <property type="protein sequence ID" value="KRN95599.1"/>
    <property type="molecule type" value="Genomic_DNA"/>
</dbReference>
<sequence>MIAFFSWVIVAISFRGEASVLQDEENHRDRKLKNMSNQKFIMLHRRVHEKSKLMWWLILIIALALTFTWDDF</sequence>
<protein>
    <submittedName>
        <fullName evidence="2">Uncharacterized protein</fullName>
    </submittedName>
</protein>
<keyword evidence="3" id="KW-1185">Reference proteome</keyword>
<gene>
    <name evidence="2" type="ORF">IV66_GL001045</name>
</gene>
<keyword evidence="1" id="KW-0472">Membrane</keyword>
<evidence type="ECO:0000313" key="2">
    <source>
        <dbReference type="EMBL" id="KRN95599.1"/>
    </source>
</evidence>
<evidence type="ECO:0000313" key="3">
    <source>
        <dbReference type="Proteomes" id="UP000051886"/>
    </source>
</evidence>
<feature type="transmembrane region" description="Helical" evidence="1">
    <location>
        <begin position="53"/>
        <end position="69"/>
    </location>
</feature>
<reference evidence="2 3" key="1">
    <citation type="journal article" date="2015" name="Genome Announc.">
        <title>Expanding the biotechnology potential of lactobacilli through comparative genomics of 213 strains and associated genera.</title>
        <authorList>
            <person name="Sun Z."/>
            <person name="Harris H.M."/>
            <person name="McCann A."/>
            <person name="Guo C."/>
            <person name="Argimon S."/>
            <person name="Zhang W."/>
            <person name="Yang X."/>
            <person name="Jeffery I.B."/>
            <person name="Cooney J.C."/>
            <person name="Kagawa T.F."/>
            <person name="Liu W."/>
            <person name="Song Y."/>
            <person name="Salvetti E."/>
            <person name="Wrobel A."/>
            <person name="Rasinkangas P."/>
            <person name="Parkhill J."/>
            <person name="Rea M.C."/>
            <person name="O'Sullivan O."/>
            <person name="Ritari J."/>
            <person name="Douillard F.P."/>
            <person name="Paul Ross R."/>
            <person name="Yang R."/>
            <person name="Briner A.E."/>
            <person name="Felis G.E."/>
            <person name="de Vos W.M."/>
            <person name="Barrangou R."/>
            <person name="Klaenhammer T.R."/>
            <person name="Caufield P.W."/>
            <person name="Cui Y."/>
            <person name="Zhang H."/>
            <person name="O'Toole P.W."/>
        </authorList>
    </citation>
    <scope>NUCLEOTIDE SEQUENCE [LARGE SCALE GENOMIC DNA]</scope>
    <source>
        <strain evidence="2 3">NBRC 103219</strain>
    </source>
</reference>
<dbReference type="RefSeq" id="WP_017868487.1">
    <property type="nucleotide sequence ID" value="NZ_BJYB01000008.1"/>
</dbReference>
<dbReference type="Proteomes" id="UP000051886">
    <property type="component" value="Unassembled WGS sequence"/>
</dbReference>
<evidence type="ECO:0000256" key="1">
    <source>
        <dbReference type="SAM" id="Phobius"/>
    </source>
</evidence>
<name>A0A0R2L1B7_9LACO</name>
<comment type="caution">
    <text evidence="2">The sequence shown here is derived from an EMBL/GenBank/DDBJ whole genome shotgun (WGS) entry which is preliminary data.</text>
</comment>
<keyword evidence="1" id="KW-1133">Transmembrane helix</keyword>